<gene>
    <name evidence="9" type="ORF">IAC75_04030</name>
</gene>
<dbReference type="FunFam" id="3.40.50.300:FF:000016">
    <property type="entry name" value="Oligopeptide ABC transporter ATP-binding component"/>
    <property type="match status" value="1"/>
</dbReference>
<reference evidence="9" key="2">
    <citation type="journal article" date="2021" name="PeerJ">
        <title>Extensive microbial diversity within the chicken gut microbiome revealed by metagenomics and culture.</title>
        <authorList>
            <person name="Gilroy R."/>
            <person name="Ravi A."/>
            <person name="Getino M."/>
            <person name="Pursley I."/>
            <person name="Horton D.L."/>
            <person name="Alikhan N.F."/>
            <person name="Baker D."/>
            <person name="Gharbi K."/>
            <person name="Hall N."/>
            <person name="Watson M."/>
            <person name="Adriaenssens E.M."/>
            <person name="Foster-Nyarko E."/>
            <person name="Jarju S."/>
            <person name="Secka A."/>
            <person name="Antonio M."/>
            <person name="Oren A."/>
            <person name="Chaudhuri R.R."/>
            <person name="La Ragione R."/>
            <person name="Hildebrand F."/>
            <person name="Pallen M.J."/>
        </authorList>
    </citation>
    <scope>NUCLEOTIDE SEQUENCE</scope>
    <source>
        <strain evidence="9">10669</strain>
    </source>
</reference>
<dbReference type="GO" id="GO:0016887">
    <property type="term" value="F:ATP hydrolysis activity"/>
    <property type="evidence" value="ECO:0007669"/>
    <property type="project" value="InterPro"/>
</dbReference>
<evidence type="ECO:0000256" key="2">
    <source>
        <dbReference type="ARBA" id="ARBA00005417"/>
    </source>
</evidence>
<evidence type="ECO:0000256" key="7">
    <source>
        <dbReference type="ARBA" id="ARBA00023136"/>
    </source>
</evidence>
<evidence type="ECO:0000256" key="1">
    <source>
        <dbReference type="ARBA" id="ARBA00004417"/>
    </source>
</evidence>
<evidence type="ECO:0000259" key="8">
    <source>
        <dbReference type="PROSITE" id="PS50893"/>
    </source>
</evidence>
<dbReference type="SUPFAM" id="SSF52540">
    <property type="entry name" value="P-loop containing nucleoside triphosphate hydrolases"/>
    <property type="match status" value="1"/>
</dbReference>
<dbReference type="Pfam" id="PF08352">
    <property type="entry name" value="oligo_HPY"/>
    <property type="match status" value="1"/>
</dbReference>
<keyword evidence="4" id="KW-1003">Cell membrane</keyword>
<dbReference type="InterPro" id="IPR017871">
    <property type="entry name" value="ABC_transporter-like_CS"/>
</dbReference>
<dbReference type="GO" id="GO:0015833">
    <property type="term" value="P:peptide transport"/>
    <property type="evidence" value="ECO:0007669"/>
    <property type="project" value="InterPro"/>
</dbReference>
<evidence type="ECO:0000256" key="4">
    <source>
        <dbReference type="ARBA" id="ARBA00022475"/>
    </source>
</evidence>
<dbReference type="Gene3D" id="3.40.50.300">
    <property type="entry name" value="P-loop containing nucleotide triphosphate hydrolases"/>
    <property type="match status" value="1"/>
</dbReference>
<dbReference type="InterPro" id="IPR027417">
    <property type="entry name" value="P-loop_NTPase"/>
</dbReference>
<dbReference type="InterPro" id="IPR003593">
    <property type="entry name" value="AAA+_ATPase"/>
</dbReference>
<sequence length="269" mass="29402">MPLLEVSNLRVDFFSRGQVQPAVKGVSFSLEAGEILAVAGESGSGKSVTSQALTGLLPEPPRCRVSGSVKLRGREILGLRERELRKIRGKEIAYVFQDPLSSLNPVYTAGWQIEEALRFHVPALKTPRERRERVREALEAVGVGAAFADAFPHQLSGGMQQRVMIAAALVCRPSVLVADEPTTALDVTVQKQIMDLLLSVRERFGTSVLLITHNFGLVAQIADRAVVLLRGEKVEEGPAREVISRPRHPYTRALLACVPRLRERGGKSG</sequence>
<dbReference type="EMBL" id="DVOG01000104">
    <property type="protein sequence ID" value="HIV04303.1"/>
    <property type="molecule type" value="Genomic_DNA"/>
</dbReference>
<dbReference type="InterPro" id="IPR050388">
    <property type="entry name" value="ABC_Ni/Peptide_Import"/>
</dbReference>
<dbReference type="SMART" id="SM00382">
    <property type="entry name" value="AAA"/>
    <property type="match status" value="1"/>
</dbReference>
<dbReference type="InterPro" id="IPR003439">
    <property type="entry name" value="ABC_transporter-like_ATP-bd"/>
</dbReference>
<reference evidence="9" key="1">
    <citation type="submission" date="2020-10" db="EMBL/GenBank/DDBJ databases">
        <authorList>
            <person name="Gilroy R."/>
        </authorList>
    </citation>
    <scope>NUCLEOTIDE SEQUENCE</scope>
    <source>
        <strain evidence="9">10669</strain>
    </source>
</reference>
<dbReference type="InterPro" id="IPR013563">
    <property type="entry name" value="Oligopep_ABC_C"/>
</dbReference>
<feature type="domain" description="ABC transporter" evidence="8">
    <location>
        <begin position="4"/>
        <end position="255"/>
    </location>
</feature>
<evidence type="ECO:0000256" key="5">
    <source>
        <dbReference type="ARBA" id="ARBA00022741"/>
    </source>
</evidence>
<dbReference type="GO" id="GO:0005886">
    <property type="term" value="C:plasma membrane"/>
    <property type="evidence" value="ECO:0007669"/>
    <property type="project" value="UniProtKB-SubCell"/>
</dbReference>
<organism evidence="9 10">
    <name type="scientific">Candidatus Spyradosoma merdigallinarum</name>
    <dbReference type="NCBI Taxonomy" id="2840950"/>
    <lineage>
        <taxon>Bacteria</taxon>
        <taxon>Pseudomonadati</taxon>
        <taxon>Verrucomicrobiota</taxon>
        <taxon>Opitutia</taxon>
        <taxon>Opitutia incertae sedis</taxon>
        <taxon>Candidatus Spyradosoma</taxon>
    </lineage>
</organism>
<comment type="similarity">
    <text evidence="2">Belongs to the ABC transporter superfamily.</text>
</comment>
<dbReference type="Proteomes" id="UP000886812">
    <property type="component" value="Unassembled WGS sequence"/>
</dbReference>
<evidence type="ECO:0000256" key="6">
    <source>
        <dbReference type="ARBA" id="ARBA00022840"/>
    </source>
</evidence>
<keyword evidence="6 9" id="KW-0067">ATP-binding</keyword>
<name>A0A9D1NJK4_9BACT</name>
<dbReference type="PROSITE" id="PS50893">
    <property type="entry name" value="ABC_TRANSPORTER_2"/>
    <property type="match status" value="1"/>
</dbReference>
<evidence type="ECO:0000313" key="9">
    <source>
        <dbReference type="EMBL" id="HIV04303.1"/>
    </source>
</evidence>
<dbReference type="GO" id="GO:0005524">
    <property type="term" value="F:ATP binding"/>
    <property type="evidence" value="ECO:0007669"/>
    <property type="project" value="UniProtKB-KW"/>
</dbReference>
<dbReference type="Pfam" id="PF00005">
    <property type="entry name" value="ABC_tran"/>
    <property type="match status" value="1"/>
</dbReference>
<keyword evidence="3" id="KW-0813">Transport</keyword>
<dbReference type="CDD" id="cd03257">
    <property type="entry name" value="ABC_NikE_OppD_transporters"/>
    <property type="match status" value="1"/>
</dbReference>
<dbReference type="AlphaFoldDB" id="A0A9D1NJK4"/>
<accession>A0A9D1NJK4</accession>
<dbReference type="PANTHER" id="PTHR43297">
    <property type="entry name" value="OLIGOPEPTIDE TRANSPORT ATP-BINDING PROTEIN APPD"/>
    <property type="match status" value="1"/>
</dbReference>
<comment type="caution">
    <text evidence="9">The sequence shown here is derived from an EMBL/GenBank/DDBJ whole genome shotgun (WGS) entry which is preliminary data.</text>
</comment>
<dbReference type="PROSITE" id="PS00211">
    <property type="entry name" value="ABC_TRANSPORTER_1"/>
    <property type="match status" value="1"/>
</dbReference>
<evidence type="ECO:0000256" key="3">
    <source>
        <dbReference type="ARBA" id="ARBA00022448"/>
    </source>
</evidence>
<keyword evidence="7" id="KW-0472">Membrane</keyword>
<comment type="subcellular location">
    <subcellularLocation>
        <location evidence="1">Cell inner membrane</location>
        <topology evidence="1">Peripheral membrane protein</topology>
    </subcellularLocation>
</comment>
<dbReference type="PANTHER" id="PTHR43297:SF2">
    <property type="entry name" value="DIPEPTIDE TRANSPORT ATP-BINDING PROTEIN DPPD"/>
    <property type="match status" value="1"/>
</dbReference>
<protein>
    <submittedName>
        <fullName evidence="9">ABC transporter ATP-binding protein</fullName>
    </submittedName>
</protein>
<evidence type="ECO:0000313" key="10">
    <source>
        <dbReference type="Proteomes" id="UP000886812"/>
    </source>
</evidence>
<proteinExistence type="inferred from homology"/>
<keyword evidence="5" id="KW-0547">Nucleotide-binding</keyword>